<feature type="region of interest" description="Disordered" evidence="1">
    <location>
        <begin position="277"/>
        <end position="319"/>
    </location>
</feature>
<proteinExistence type="predicted"/>
<evidence type="ECO:0000313" key="4">
    <source>
        <dbReference type="Proteomes" id="UP000053201"/>
    </source>
</evidence>
<dbReference type="Proteomes" id="UP000053201">
    <property type="component" value="Unassembled WGS sequence"/>
</dbReference>
<name>A0A0L0HCS3_SPIPD</name>
<feature type="transmembrane region" description="Helical" evidence="2">
    <location>
        <begin position="93"/>
        <end position="117"/>
    </location>
</feature>
<evidence type="ECO:0000256" key="2">
    <source>
        <dbReference type="SAM" id="Phobius"/>
    </source>
</evidence>
<organism evidence="3 4">
    <name type="scientific">Spizellomyces punctatus (strain DAOM BR117)</name>
    <dbReference type="NCBI Taxonomy" id="645134"/>
    <lineage>
        <taxon>Eukaryota</taxon>
        <taxon>Fungi</taxon>
        <taxon>Fungi incertae sedis</taxon>
        <taxon>Chytridiomycota</taxon>
        <taxon>Chytridiomycota incertae sedis</taxon>
        <taxon>Chytridiomycetes</taxon>
        <taxon>Spizellomycetales</taxon>
        <taxon>Spizellomycetaceae</taxon>
        <taxon>Spizellomyces</taxon>
    </lineage>
</organism>
<reference evidence="3 4" key="1">
    <citation type="submission" date="2009-08" db="EMBL/GenBank/DDBJ databases">
        <title>The Genome Sequence of Spizellomyces punctatus strain DAOM BR117.</title>
        <authorList>
            <consortium name="The Broad Institute Genome Sequencing Platform"/>
            <person name="Russ C."/>
            <person name="Cuomo C."/>
            <person name="Shea T."/>
            <person name="Young S.K."/>
            <person name="Zeng Q."/>
            <person name="Koehrsen M."/>
            <person name="Haas B."/>
            <person name="Borodovsky M."/>
            <person name="Guigo R."/>
            <person name="Alvarado L."/>
            <person name="Berlin A."/>
            <person name="Bochicchio J."/>
            <person name="Borenstein D."/>
            <person name="Chapman S."/>
            <person name="Chen Z."/>
            <person name="Engels R."/>
            <person name="Freedman E."/>
            <person name="Gellesch M."/>
            <person name="Goldberg J."/>
            <person name="Griggs A."/>
            <person name="Gujja S."/>
            <person name="Heiman D."/>
            <person name="Hepburn T."/>
            <person name="Howarth C."/>
            <person name="Jen D."/>
            <person name="Larson L."/>
            <person name="Lewis B."/>
            <person name="Mehta T."/>
            <person name="Park D."/>
            <person name="Pearson M."/>
            <person name="Roberts A."/>
            <person name="Saif S."/>
            <person name="Shenoy N."/>
            <person name="Sisk P."/>
            <person name="Stolte C."/>
            <person name="Sykes S."/>
            <person name="Thomson T."/>
            <person name="Walk T."/>
            <person name="White J."/>
            <person name="Yandava C."/>
            <person name="Burger G."/>
            <person name="Gray M.W."/>
            <person name="Holland P.W.H."/>
            <person name="King N."/>
            <person name="Lang F.B.F."/>
            <person name="Roger A.J."/>
            <person name="Ruiz-Trillo I."/>
            <person name="Lander E."/>
            <person name="Nusbaum C."/>
        </authorList>
    </citation>
    <scope>NUCLEOTIDE SEQUENCE [LARGE SCALE GENOMIC DNA]</scope>
    <source>
        <strain evidence="3 4">DAOM BR117</strain>
    </source>
</reference>
<keyword evidence="2" id="KW-1133">Transmembrane helix</keyword>
<evidence type="ECO:0008006" key="5">
    <source>
        <dbReference type="Google" id="ProtNLM"/>
    </source>
</evidence>
<dbReference type="InParanoid" id="A0A0L0HCS3"/>
<evidence type="ECO:0000256" key="1">
    <source>
        <dbReference type="SAM" id="MobiDB-lite"/>
    </source>
</evidence>
<feature type="transmembrane region" description="Helical" evidence="2">
    <location>
        <begin position="30"/>
        <end position="54"/>
    </location>
</feature>
<sequence>MAMTNMTMPCMADVGVQYIMQGYLKSTKDAYATVAMITGAALPLVAGNILVSIWRLLTNVRNYRAYTLLIGSLGLGTTGAMIVQGIFLSRTRVSIITGFIGWVVGLVALNIAGMMRFMIPLTLAVHKKIYVIVTLIIVTIFGVVTTYMGVAEVLEWTFPVTTPQSFTQKFAAISLMLPVFYAFSGFICFSLQLRRAFLNLENKTTGFERMRSLEFANYFLMVFLLLTLTIYFIFFRTFKDDAKLDTPTALFFTQIFLSCENVFESLTTLVHNTTTGSMISRSRQSRHTGSALSGDHLRSAPSVRPSHARPQDQSLLVPA</sequence>
<keyword evidence="2" id="KW-0812">Transmembrane</keyword>
<dbReference type="GeneID" id="27689697"/>
<accession>A0A0L0HCS3</accession>
<dbReference type="AlphaFoldDB" id="A0A0L0HCS3"/>
<dbReference type="VEuPathDB" id="FungiDB:SPPG_06387"/>
<feature type="transmembrane region" description="Helical" evidence="2">
    <location>
        <begin position="129"/>
        <end position="150"/>
    </location>
</feature>
<keyword evidence="2" id="KW-0472">Membrane</keyword>
<feature type="transmembrane region" description="Helical" evidence="2">
    <location>
        <begin position="66"/>
        <end position="87"/>
    </location>
</feature>
<protein>
    <recommendedName>
        <fullName evidence="5">G-protein coupled receptors family 1 profile domain-containing protein</fullName>
    </recommendedName>
</protein>
<keyword evidence="4" id="KW-1185">Reference proteome</keyword>
<feature type="compositionally biased region" description="Polar residues" evidence="1">
    <location>
        <begin position="277"/>
        <end position="291"/>
    </location>
</feature>
<feature type="transmembrane region" description="Helical" evidence="2">
    <location>
        <begin position="215"/>
        <end position="234"/>
    </location>
</feature>
<gene>
    <name evidence="3" type="ORF">SPPG_06387</name>
</gene>
<dbReference type="EMBL" id="KQ257460">
    <property type="protein sequence ID" value="KNC98709.1"/>
    <property type="molecule type" value="Genomic_DNA"/>
</dbReference>
<feature type="transmembrane region" description="Helical" evidence="2">
    <location>
        <begin position="170"/>
        <end position="194"/>
    </location>
</feature>
<evidence type="ECO:0000313" key="3">
    <source>
        <dbReference type="EMBL" id="KNC98709.1"/>
    </source>
</evidence>
<dbReference type="OrthoDB" id="10360944at2759"/>
<dbReference type="RefSeq" id="XP_016606749.1">
    <property type="nucleotide sequence ID" value="XM_016754600.1"/>
</dbReference>